<dbReference type="AlphaFoldDB" id="A0A0R2JZE1"/>
<dbReference type="PATRIC" id="fig|319653.3.peg.2070"/>
<protein>
    <submittedName>
        <fullName evidence="1">Uncharacterized protein</fullName>
    </submittedName>
</protein>
<sequence>MKIMKIKSSDLLEIIRDDNFAPETFKITSTKLKKDPKSALKSVFGYLQTTLKDTAVVEADVLIRKEVVLKFQTNIINLPFSYPNKIEQLTEADKDYDVKLYAIFEAEDINASHLRIDLMGSVDDFLAGDADVYQNIADWVLLQFEKLDTKKEK</sequence>
<gene>
    <name evidence="1" type="ORF">IV87_GL002032</name>
</gene>
<accession>A0A0R2JZE1</accession>
<dbReference type="Proteomes" id="UP000051749">
    <property type="component" value="Unassembled WGS sequence"/>
</dbReference>
<comment type="caution">
    <text evidence="1">The sequence shown here is derived from an EMBL/GenBank/DDBJ whole genome shotgun (WGS) entry which is preliminary data.</text>
</comment>
<reference evidence="1 2" key="1">
    <citation type="journal article" date="2015" name="Genome Announc.">
        <title>Expanding the biotechnology potential of lactobacilli through comparative genomics of 213 strains and associated genera.</title>
        <authorList>
            <person name="Sun Z."/>
            <person name="Harris H.M."/>
            <person name="McCann A."/>
            <person name="Guo C."/>
            <person name="Argimon S."/>
            <person name="Zhang W."/>
            <person name="Yang X."/>
            <person name="Jeffery I.B."/>
            <person name="Cooney J.C."/>
            <person name="Kagawa T.F."/>
            <person name="Liu W."/>
            <person name="Song Y."/>
            <person name="Salvetti E."/>
            <person name="Wrobel A."/>
            <person name="Rasinkangas P."/>
            <person name="Parkhill J."/>
            <person name="Rea M.C."/>
            <person name="O'Sullivan O."/>
            <person name="Ritari J."/>
            <person name="Douillard F.P."/>
            <person name="Paul Ross R."/>
            <person name="Yang R."/>
            <person name="Briner A.E."/>
            <person name="Felis G.E."/>
            <person name="de Vos W.M."/>
            <person name="Barrangou R."/>
            <person name="Klaenhammer T.R."/>
            <person name="Caufield P.W."/>
            <person name="Cui Y."/>
            <person name="Zhang H."/>
            <person name="O'Toole P.W."/>
        </authorList>
    </citation>
    <scope>NUCLEOTIDE SEQUENCE [LARGE SCALE GENOMIC DNA]</scope>
    <source>
        <strain evidence="1 2">DSM 22301</strain>
    </source>
</reference>
<dbReference type="EMBL" id="JQBY01000008">
    <property type="protein sequence ID" value="KRN82649.1"/>
    <property type="molecule type" value="Genomic_DNA"/>
</dbReference>
<dbReference type="STRING" id="319653.SAMN04487973_10731"/>
<name>A0A0R2JZE1_9LACO</name>
<evidence type="ECO:0000313" key="2">
    <source>
        <dbReference type="Proteomes" id="UP000051749"/>
    </source>
</evidence>
<proteinExistence type="predicted"/>
<organism evidence="1 2">
    <name type="scientific">Pediococcus ethanolidurans</name>
    <dbReference type="NCBI Taxonomy" id="319653"/>
    <lineage>
        <taxon>Bacteria</taxon>
        <taxon>Bacillati</taxon>
        <taxon>Bacillota</taxon>
        <taxon>Bacilli</taxon>
        <taxon>Lactobacillales</taxon>
        <taxon>Lactobacillaceae</taxon>
        <taxon>Pediococcus</taxon>
    </lineage>
</organism>
<evidence type="ECO:0000313" key="1">
    <source>
        <dbReference type="EMBL" id="KRN82649.1"/>
    </source>
</evidence>